<evidence type="ECO:0000259" key="14">
    <source>
        <dbReference type="PROSITE" id="PS51189"/>
    </source>
</evidence>
<feature type="compositionally biased region" description="Low complexity" evidence="12">
    <location>
        <begin position="1379"/>
        <end position="1395"/>
    </location>
</feature>
<dbReference type="InterPro" id="IPR011009">
    <property type="entry name" value="Kinase-like_dom_sf"/>
</dbReference>
<dbReference type="GO" id="GO:0005694">
    <property type="term" value="C:chromosome"/>
    <property type="evidence" value="ECO:0007669"/>
    <property type="project" value="TreeGrafter"/>
</dbReference>
<dbReference type="GO" id="GO:0006281">
    <property type="term" value="P:DNA repair"/>
    <property type="evidence" value="ECO:0007669"/>
    <property type="project" value="UniProtKB-KW"/>
</dbReference>
<keyword evidence="9" id="KW-0067">ATP-binding</keyword>
<evidence type="ECO:0000256" key="9">
    <source>
        <dbReference type="ARBA" id="ARBA00022840"/>
    </source>
</evidence>
<accession>A0AAW1Q0C7</accession>
<dbReference type="InterPro" id="IPR012993">
    <property type="entry name" value="UME"/>
</dbReference>
<evidence type="ECO:0000256" key="1">
    <source>
        <dbReference type="ARBA" id="ARBA00004123"/>
    </source>
</evidence>
<dbReference type="InterPro" id="IPR036940">
    <property type="entry name" value="PI3/4_kinase_cat_sf"/>
</dbReference>
<dbReference type="InterPro" id="IPR003152">
    <property type="entry name" value="FATC_dom"/>
</dbReference>
<feature type="region of interest" description="Disordered" evidence="12">
    <location>
        <begin position="321"/>
        <end position="356"/>
    </location>
</feature>
<dbReference type="Gene3D" id="3.30.1010.10">
    <property type="entry name" value="Phosphatidylinositol 3-kinase Catalytic Subunit, Chain A, domain 4"/>
    <property type="match status" value="1"/>
</dbReference>
<feature type="domain" description="FATC" evidence="15">
    <location>
        <begin position="2453"/>
        <end position="2485"/>
    </location>
</feature>
<keyword evidence="4" id="KW-0723">Serine/threonine-protein kinase</keyword>
<dbReference type="SUPFAM" id="SSF56112">
    <property type="entry name" value="Protein kinase-like (PK-like)"/>
    <property type="match status" value="1"/>
</dbReference>
<evidence type="ECO:0000259" key="15">
    <source>
        <dbReference type="PROSITE" id="PS51190"/>
    </source>
</evidence>
<feature type="region of interest" description="Disordered" evidence="12">
    <location>
        <begin position="1203"/>
        <end position="1227"/>
    </location>
</feature>
<dbReference type="Pfam" id="PF00454">
    <property type="entry name" value="PI3_PI4_kinase"/>
    <property type="match status" value="1"/>
</dbReference>
<keyword evidence="17" id="KW-1185">Reference proteome</keyword>
<keyword evidence="5" id="KW-0808">Transferase</keyword>
<dbReference type="PANTHER" id="PTHR11139">
    <property type="entry name" value="ATAXIA TELANGIECTASIA MUTATED ATM -RELATED"/>
    <property type="match status" value="1"/>
</dbReference>
<evidence type="ECO:0000256" key="2">
    <source>
        <dbReference type="ARBA" id="ARBA00010769"/>
    </source>
</evidence>
<dbReference type="EMBL" id="JALJOR010000006">
    <property type="protein sequence ID" value="KAK9815334.1"/>
    <property type="molecule type" value="Genomic_DNA"/>
</dbReference>
<organism evidence="16 17">
    <name type="scientific">[Myrmecia] bisecta</name>
    <dbReference type="NCBI Taxonomy" id="41462"/>
    <lineage>
        <taxon>Eukaryota</taxon>
        <taxon>Viridiplantae</taxon>
        <taxon>Chlorophyta</taxon>
        <taxon>core chlorophytes</taxon>
        <taxon>Trebouxiophyceae</taxon>
        <taxon>Trebouxiales</taxon>
        <taxon>Trebouxiaceae</taxon>
        <taxon>Myrmecia</taxon>
    </lineage>
</organism>
<keyword evidence="7" id="KW-0227">DNA damage</keyword>
<dbReference type="Pfam" id="PF25030">
    <property type="entry name" value="M-HEAT_ATR"/>
    <property type="match status" value="1"/>
</dbReference>
<dbReference type="PROSITE" id="PS51190">
    <property type="entry name" value="FATC"/>
    <property type="match status" value="1"/>
</dbReference>
<comment type="caution">
    <text evidence="16">The sequence shown here is derived from an EMBL/GenBank/DDBJ whole genome shotgun (WGS) entry which is preliminary data.</text>
</comment>
<dbReference type="PANTHER" id="PTHR11139:SF69">
    <property type="entry name" value="SERINE_THREONINE-PROTEIN KINASE ATR"/>
    <property type="match status" value="1"/>
</dbReference>
<dbReference type="PROSITE" id="PS51189">
    <property type="entry name" value="FAT"/>
    <property type="match status" value="1"/>
</dbReference>
<dbReference type="GO" id="GO:0005524">
    <property type="term" value="F:ATP binding"/>
    <property type="evidence" value="ECO:0007669"/>
    <property type="project" value="UniProtKB-KW"/>
</dbReference>
<feature type="compositionally biased region" description="Low complexity" evidence="12">
    <location>
        <begin position="343"/>
        <end position="356"/>
    </location>
</feature>
<reference evidence="16 17" key="1">
    <citation type="journal article" date="2024" name="Nat. Commun.">
        <title>Phylogenomics reveals the evolutionary origins of lichenization in chlorophyte algae.</title>
        <authorList>
            <person name="Puginier C."/>
            <person name="Libourel C."/>
            <person name="Otte J."/>
            <person name="Skaloud P."/>
            <person name="Haon M."/>
            <person name="Grisel S."/>
            <person name="Petersen M."/>
            <person name="Berrin J.G."/>
            <person name="Delaux P.M."/>
            <person name="Dal Grande F."/>
            <person name="Keller J."/>
        </authorList>
    </citation>
    <scope>NUCLEOTIDE SEQUENCE [LARGE SCALE GENOMIC DNA]</scope>
    <source>
        <strain evidence="16 17">SAG 2043</strain>
    </source>
</reference>
<dbReference type="InterPro" id="IPR000403">
    <property type="entry name" value="PI3/4_kinase_cat_dom"/>
</dbReference>
<evidence type="ECO:0000256" key="10">
    <source>
        <dbReference type="ARBA" id="ARBA00023204"/>
    </source>
</evidence>
<dbReference type="SUPFAM" id="SSF48371">
    <property type="entry name" value="ARM repeat"/>
    <property type="match status" value="1"/>
</dbReference>
<evidence type="ECO:0000256" key="3">
    <source>
        <dbReference type="ARBA" id="ARBA00012513"/>
    </source>
</evidence>
<gene>
    <name evidence="16" type="ORF">WJX72_001913</name>
</gene>
<evidence type="ECO:0000256" key="11">
    <source>
        <dbReference type="ARBA" id="ARBA00023242"/>
    </source>
</evidence>
<keyword evidence="10" id="KW-0234">DNA repair</keyword>
<comment type="subcellular location">
    <subcellularLocation>
        <location evidence="1">Nucleus</location>
    </subcellularLocation>
</comment>
<evidence type="ECO:0000313" key="16">
    <source>
        <dbReference type="EMBL" id="KAK9815334.1"/>
    </source>
</evidence>
<evidence type="ECO:0000256" key="4">
    <source>
        <dbReference type="ARBA" id="ARBA00022527"/>
    </source>
</evidence>
<evidence type="ECO:0000256" key="8">
    <source>
        <dbReference type="ARBA" id="ARBA00022777"/>
    </source>
</evidence>
<dbReference type="InterPro" id="IPR016024">
    <property type="entry name" value="ARM-type_fold"/>
</dbReference>
<evidence type="ECO:0000313" key="17">
    <source>
        <dbReference type="Proteomes" id="UP001489004"/>
    </source>
</evidence>
<dbReference type="GO" id="GO:0000723">
    <property type="term" value="P:telomere maintenance"/>
    <property type="evidence" value="ECO:0007669"/>
    <property type="project" value="TreeGrafter"/>
</dbReference>
<keyword evidence="11" id="KW-0539">Nucleus</keyword>
<dbReference type="Pfam" id="PF23593">
    <property type="entry name" value="HEAT_ATR"/>
    <property type="match status" value="1"/>
</dbReference>
<dbReference type="GO" id="GO:0004674">
    <property type="term" value="F:protein serine/threonine kinase activity"/>
    <property type="evidence" value="ECO:0007669"/>
    <property type="project" value="UniProtKB-KW"/>
</dbReference>
<evidence type="ECO:0000256" key="6">
    <source>
        <dbReference type="ARBA" id="ARBA00022741"/>
    </source>
</evidence>
<dbReference type="GO" id="GO:0005634">
    <property type="term" value="C:nucleus"/>
    <property type="evidence" value="ECO:0007669"/>
    <property type="project" value="UniProtKB-SubCell"/>
</dbReference>
<proteinExistence type="inferred from homology"/>
<dbReference type="Proteomes" id="UP001489004">
    <property type="component" value="Unassembled WGS sequence"/>
</dbReference>
<evidence type="ECO:0000259" key="13">
    <source>
        <dbReference type="PROSITE" id="PS50290"/>
    </source>
</evidence>
<dbReference type="InterPro" id="IPR014009">
    <property type="entry name" value="PIK_FAT"/>
</dbReference>
<feature type="domain" description="FAT" evidence="14">
    <location>
        <begin position="1416"/>
        <end position="2032"/>
    </location>
</feature>
<feature type="domain" description="PI3K/PI4K catalytic" evidence="13">
    <location>
        <begin position="2136"/>
        <end position="2455"/>
    </location>
</feature>
<comment type="similarity">
    <text evidence="2">Belongs to the PI3/PI4-kinase family. ATM subfamily.</text>
</comment>
<name>A0AAW1Q0C7_9CHLO</name>
<dbReference type="SMART" id="SM01343">
    <property type="entry name" value="FATC"/>
    <property type="match status" value="1"/>
</dbReference>
<dbReference type="SMART" id="SM00146">
    <property type="entry name" value="PI3Kc"/>
    <property type="match status" value="1"/>
</dbReference>
<dbReference type="Gene3D" id="1.10.1070.11">
    <property type="entry name" value="Phosphatidylinositol 3-/4-kinase, catalytic domain"/>
    <property type="match status" value="1"/>
</dbReference>
<dbReference type="InterPro" id="IPR057564">
    <property type="entry name" value="HEAT_ATR"/>
</dbReference>
<dbReference type="CDD" id="cd00892">
    <property type="entry name" value="PIKKc_ATR"/>
    <property type="match status" value="1"/>
</dbReference>
<evidence type="ECO:0000256" key="12">
    <source>
        <dbReference type="SAM" id="MobiDB-lite"/>
    </source>
</evidence>
<feature type="region of interest" description="Disordered" evidence="12">
    <location>
        <begin position="1379"/>
        <end position="1398"/>
    </location>
</feature>
<protein>
    <recommendedName>
        <fullName evidence="3">non-specific serine/threonine protein kinase</fullName>
        <ecNumber evidence="3">2.7.11.1</ecNumber>
    </recommendedName>
</protein>
<dbReference type="EC" id="2.7.11.1" evidence="3"/>
<dbReference type="PROSITE" id="PS50290">
    <property type="entry name" value="PI3_4_KINASE_3"/>
    <property type="match status" value="1"/>
</dbReference>
<dbReference type="InterPro" id="IPR050517">
    <property type="entry name" value="DDR_Repair_Kinase"/>
</dbReference>
<dbReference type="InterPro" id="IPR056802">
    <property type="entry name" value="ATR-like_M-HEAT"/>
</dbReference>
<dbReference type="Pfam" id="PF08064">
    <property type="entry name" value="UME"/>
    <property type="match status" value="1"/>
</dbReference>
<evidence type="ECO:0000256" key="5">
    <source>
        <dbReference type="ARBA" id="ARBA00022679"/>
    </source>
</evidence>
<dbReference type="InterPro" id="IPR003151">
    <property type="entry name" value="PIK-rel_kinase_FAT"/>
</dbReference>
<keyword evidence="6" id="KW-0547">Nucleotide-binding</keyword>
<sequence>MRTVLMALFDLCVNVHTVKEKELQTVLKLVNLALAKFPTMFSGGHCSSALSVFSQILPMLGQERLRAMHSPLADTAATLVSLVATSSRATYAALFQGTLDLVQDLHQVLKVMALPAAALGLLAHCLNSTPLELAPLVSQDTANRVHDLLAHGGFTVQTAALPPALALHAQCPVPVTPVETLLSSVTYALETWAHTGDCKHGLFPIWQDGMLACLHVLGDIGVKLVKLPPAFQDFAQALSIAAASAPPGSYFQGELCKLFVGLLSSHAAALLPHIVHWLPLLSVRSADTREAMAAALRVLASLTMDGDLDLAVATATGEPAAEAALQDQEARDMPLPKRRRVGSSTQQASQEPPQQSQIAALFKASTAAPPASLTPGPHSTLVGAFVGAVPSLGPGSEGRWSADERMAALTVLLSGLGRAGSGKFMQLAAPVVSEWLVWAFSEAQRAEDAGIPASQLTLVLGMLDAYYAACAHNTDPHQLLYPAACRAAKLLTPTVDQLTALIQHPWTASRSQSLSQPSAKPASQGGQAGSLIGAKLCAIREADSGVQVAMLTSSVRCLNALHLDVITGCEPLLLQLLAVASRPDQDLRDQLAASARVLADPELLQVAFSKQAGKSDSSALCSAEFRLLQELQQLLENEVRGGVKESLLHTIAAAGAHMQGPSAQLLLLVVLIGRLADPDPCLRATAVELLHSVAEARQSELQDLVFGLPKLLEYVGRNLVAKPELLGELADLLELSLKELALKILPSALPRLIEAQDRPALQVLAASIDMQMPTMLKEYGYYVVAKYLYEGNDSFGAFMVFMEEVTGENFVVYMNAIMQRIMMEIISQAGAAAEWSGGVQLPQTVYDRAERMLHELSLIQGPESVAVADFLADCDHVTRILKDCGDVQQKQQTAMQRSGRSELAPAEVASRLGIIRQLMLILRLTGPYVGRFVPQLMVLLTSAVRQNNPQNVKLQALEGWLNLVQALAKQSPAQLGGLVNQVVVALLESLQEGGPVTAAAAKVIEELILQTRQLLKGRLRGLPPLPQSVPALTHVNKMIAEQRGSLTADEQIRSLLESLSSHSLSVRSTALQELRDYMHMHRSWLGGLLAGSSAAASQDGGGDEVALLSSLMAALLKCCDPEVHTPISMRAQQLCAECLGLLGAVDPARLSVELDLPESLCRADRDLPVTLITKHLVRLLRVAPDLQTLDAATFAIQELLRHYSGSDPAEPPGRPATRPGSREGTPMESNALFLALPPDVQAVVRPYLDSKYQLRTGTSSQPKVVFRSGTSFRRWLSAWLKQLVDHHASGPCLKLFQACLPVFGRDIQTCMFLLPYLAQNVVSFGSGAARQGVKDEIEAVLRGGHAHKEGELCLQAIFSLLDVLKKWLEDNKNLAAPASSVATTATGSRSSGAISDSLDTEGRRVQELLSGIPQNLLAQAAFQCGAHARALQYYETYVRAQRNGGLNPAAFSSAQYSDEEVSFLQEVYGKLEEPDGLSGLVRLRSGGPRLSDQILAAEKAGYWNEALSLYEQALHDEPALTGQGPIQSSVAMEGQPLQGLVDGLKPAQRGHLRCKLQMGQLQGMLAQVDGWASRCSDAAKRQLAACGTAAAWRLGQWELLEEYLGITGEASEGLDSEEKWEVRIGKLLSATHRRDSSALSKDLEAARNAIMAPLSAASMESYSRAYPYLVKLHMLQELRDASTLLQEEPALGPLERQRRLKWDERLKITQSSLITQEPILALRRQLAVLSGADSEAGGCWLQHAKLCRISGHHEAATTATLEAIRRGVVGAPVERAKLLWKTDQPLRAIGELQGIIKQMESKGGAGTAGPSVQLTAERKRGEAKVVLQLARWMAETGQGSKADITGLFERAVALQSKWEKGYFCFATYLDQLMCDAKQRQVGRKTKGKLEKDMDRLGGRSRIRLGEDTPYLEILPEVLKHYGSSIQHGHRHIFQSLPRLLTLWFDFGSEVSHSVGRGVTQKERNIRLQVTNVISSLGKALPHYAWLAVLPQLISRICHQNAEVVELTKHIITRVTQSYPQQALWALAAVSKSALRTRMDAANSIISSAKKHAGEANKRLYAQFAGVCDQLIKLCNHQPPPKAVVFSAKGDFKVLVRMMPTDIIMPVNSLLTLTLPASGCIERDHQPFSHVVTIAGIKDEVEVLKSLQKPKKIVLIGSDGKEYAFLAKPKDDLRKDNRMMEFAGVLNRLFAKEPASRRRNLYLRRFAVVPLTEDCGLVEWVPKTAGLRHCCQDAYVADGLFDKRNSNGIIKKMYDKYDMEHPKASEPNRKKAPLLNSVLYMFPPRMHKWFLAKFPEPATWHNARLAFMRTTAVWSMVGHITGLGDRHGENILLDAGSGDAVHVDFSCLFDKGLTLAEPEMVPFRLTQNLIDGFGVSGYEGVYRHVCEITLQVLRSHRETLVSVLETFVHDPLVEWTRSHRQAEEVDNPQAKDAMATIEGRLNGTLLGVSSTPSLPLSAEGQAHRLIEEAVDKENLSQMYVWWMPWF</sequence>
<keyword evidence="8" id="KW-0418">Kinase</keyword>
<evidence type="ECO:0000256" key="7">
    <source>
        <dbReference type="ARBA" id="ARBA00022763"/>
    </source>
</evidence>
<dbReference type="GO" id="GO:0000077">
    <property type="term" value="P:DNA damage checkpoint signaling"/>
    <property type="evidence" value="ECO:0007669"/>
    <property type="project" value="TreeGrafter"/>
</dbReference>
<dbReference type="Pfam" id="PF02260">
    <property type="entry name" value="FATC"/>
    <property type="match status" value="1"/>
</dbReference>
<dbReference type="Pfam" id="PF02259">
    <property type="entry name" value="FAT"/>
    <property type="match status" value="1"/>
</dbReference>